<dbReference type="InterPro" id="IPR050316">
    <property type="entry name" value="Tyrosinase/Hemocyanin"/>
</dbReference>
<evidence type="ECO:0000259" key="3">
    <source>
        <dbReference type="PROSITE" id="PS00498"/>
    </source>
</evidence>
<dbReference type="Proteomes" id="UP001521116">
    <property type="component" value="Unassembled WGS sequence"/>
</dbReference>
<keyword evidence="2" id="KW-0732">Signal</keyword>
<feature type="signal peptide" evidence="2">
    <location>
        <begin position="1"/>
        <end position="19"/>
    </location>
</feature>
<dbReference type="InterPro" id="IPR008922">
    <property type="entry name" value="Di-copper_centre_dom_sf"/>
</dbReference>
<dbReference type="InterPro" id="IPR002227">
    <property type="entry name" value="Tyrosinase_Cu-bd"/>
</dbReference>
<protein>
    <recommendedName>
        <fullName evidence="3">Tyrosinase copper-binding domain-containing protein</fullName>
    </recommendedName>
</protein>
<dbReference type="PANTHER" id="PTHR11474">
    <property type="entry name" value="TYROSINASE FAMILY MEMBER"/>
    <property type="match status" value="1"/>
</dbReference>
<name>A0ABR3SYM1_9PEZI</name>
<dbReference type="PANTHER" id="PTHR11474:SF116">
    <property type="entry name" value="TYROSINASE"/>
    <property type="match status" value="1"/>
</dbReference>
<proteinExistence type="predicted"/>
<sequence length="407" mass="44286">MRLSQLFPAAGLLAATASAAPTAPDGPLSLPENFNAATASLGDFAKHAFDTAKSNIPFSGSCTPDKLVVRKEWGDMSAEDRISYTNAVQCLQSKPARTPSELAPGAKSHFDDWIVAHINQTFFVHYTATFLSWHRWYIWEYEQALRNECGYTGYQPYWDWTKTAETGLETSPIFDGSATSLGGNGEHEPETGDVVISVGDNPVYLAPGTGGGCVKSGPFSNYTVNLGPLSLSLLNGSSIGSSLTPTKGDDYLWNPRCLKRDLSDSVNKRHANLTGVLNVLRKPQNVYDFQMTLQAYPGSGEIGVHGGGHYSIGGDPGRDFFVSPGDPAFYLHHGMVDRTWWMWQMQNPAERTKGSKALMGTGTFLNDPPSANVTYEDEMNLGFVTDKTIKVKDVMSTTGGPFCYVYA</sequence>
<gene>
    <name evidence="4" type="ORF">SLS56_003684</name>
</gene>
<dbReference type="Pfam" id="PF00264">
    <property type="entry name" value="Tyrosinase"/>
    <property type="match status" value="1"/>
</dbReference>
<comment type="caution">
    <text evidence="4">The sequence shown here is derived from an EMBL/GenBank/DDBJ whole genome shotgun (WGS) entry which is preliminary data.</text>
</comment>
<reference evidence="4 5" key="1">
    <citation type="submission" date="2024-02" db="EMBL/GenBank/DDBJ databases">
        <title>De novo assembly and annotation of 12 fungi associated with fruit tree decline syndrome in Ontario, Canada.</title>
        <authorList>
            <person name="Sulman M."/>
            <person name="Ellouze W."/>
            <person name="Ilyukhin E."/>
        </authorList>
    </citation>
    <scope>NUCLEOTIDE SEQUENCE [LARGE SCALE GENOMIC DNA]</scope>
    <source>
        <strain evidence="4 5">M1-105</strain>
    </source>
</reference>
<feature type="domain" description="Tyrosinase copper-binding" evidence="3">
    <location>
        <begin position="326"/>
        <end position="337"/>
    </location>
</feature>
<dbReference type="EMBL" id="JAJVDC020000030">
    <property type="protein sequence ID" value="KAL1632442.1"/>
    <property type="molecule type" value="Genomic_DNA"/>
</dbReference>
<evidence type="ECO:0000313" key="4">
    <source>
        <dbReference type="EMBL" id="KAL1632442.1"/>
    </source>
</evidence>
<accession>A0ABR3SYM1</accession>
<dbReference type="SUPFAM" id="SSF48056">
    <property type="entry name" value="Di-copper centre-containing domain"/>
    <property type="match status" value="1"/>
</dbReference>
<evidence type="ECO:0000313" key="5">
    <source>
        <dbReference type="Proteomes" id="UP001521116"/>
    </source>
</evidence>
<dbReference type="Gene3D" id="1.10.1280.10">
    <property type="entry name" value="Di-copper center containing domain from catechol oxidase"/>
    <property type="match status" value="1"/>
</dbReference>
<keyword evidence="1" id="KW-0479">Metal-binding</keyword>
<keyword evidence="5" id="KW-1185">Reference proteome</keyword>
<evidence type="ECO:0000256" key="1">
    <source>
        <dbReference type="ARBA" id="ARBA00022723"/>
    </source>
</evidence>
<organism evidence="4 5">
    <name type="scientific">Neofusicoccum ribis</name>
    <dbReference type="NCBI Taxonomy" id="45134"/>
    <lineage>
        <taxon>Eukaryota</taxon>
        <taxon>Fungi</taxon>
        <taxon>Dikarya</taxon>
        <taxon>Ascomycota</taxon>
        <taxon>Pezizomycotina</taxon>
        <taxon>Dothideomycetes</taxon>
        <taxon>Dothideomycetes incertae sedis</taxon>
        <taxon>Botryosphaeriales</taxon>
        <taxon>Botryosphaeriaceae</taxon>
        <taxon>Neofusicoccum</taxon>
    </lineage>
</organism>
<dbReference type="PRINTS" id="PR00092">
    <property type="entry name" value="TYROSINASE"/>
</dbReference>
<dbReference type="PROSITE" id="PS00498">
    <property type="entry name" value="TYROSINASE_2"/>
    <property type="match status" value="1"/>
</dbReference>
<evidence type="ECO:0000256" key="2">
    <source>
        <dbReference type="SAM" id="SignalP"/>
    </source>
</evidence>
<feature type="chain" id="PRO_5046894638" description="Tyrosinase copper-binding domain-containing protein" evidence="2">
    <location>
        <begin position="20"/>
        <end position="407"/>
    </location>
</feature>